<evidence type="ECO:0000256" key="4">
    <source>
        <dbReference type="ARBA" id="ARBA00023308"/>
    </source>
</evidence>
<evidence type="ECO:0000256" key="3">
    <source>
        <dbReference type="ARBA" id="ARBA00023277"/>
    </source>
</evidence>
<reference evidence="6" key="1">
    <citation type="submission" date="2023-04" db="EMBL/GenBank/DDBJ databases">
        <title>Novel strain of Lactilactobacillus sakei and use thereof.</title>
        <authorList>
            <person name="Kim S.Y."/>
        </authorList>
    </citation>
    <scope>NUCLEOTIDE SEQUENCE</scope>
    <source>
        <strain evidence="6">HUP1</strain>
    </source>
</reference>
<evidence type="ECO:0000256" key="1">
    <source>
        <dbReference type="ARBA" id="ARBA00022490"/>
    </source>
</evidence>
<gene>
    <name evidence="6" type="primary">rhaM</name>
    <name evidence="6" type="ORF">QBD03_04395</name>
</gene>
<dbReference type="Pfam" id="PF05336">
    <property type="entry name" value="rhaM"/>
    <property type="match status" value="1"/>
</dbReference>
<evidence type="ECO:0000256" key="2">
    <source>
        <dbReference type="ARBA" id="ARBA00023235"/>
    </source>
</evidence>
<dbReference type="SUPFAM" id="SSF54909">
    <property type="entry name" value="Dimeric alpha+beta barrel"/>
    <property type="match status" value="1"/>
</dbReference>
<dbReference type="PANTHER" id="PTHR34389">
    <property type="entry name" value="L-RHAMNOSE MUTAROTASE"/>
    <property type="match status" value="1"/>
</dbReference>
<evidence type="ECO:0000313" key="6">
    <source>
        <dbReference type="EMBL" id="WGI19956.1"/>
    </source>
</evidence>
<dbReference type="EC" id="5.1.3.32" evidence="5"/>
<dbReference type="AlphaFoldDB" id="A0AAF0GRZ6"/>
<dbReference type="GO" id="GO:0019301">
    <property type="term" value="P:rhamnose catabolic process"/>
    <property type="evidence" value="ECO:0007669"/>
    <property type="project" value="UniProtKB-UniRule"/>
</dbReference>
<dbReference type="NCBIfam" id="TIGR02625">
    <property type="entry name" value="YiiL_rotase"/>
    <property type="match status" value="1"/>
</dbReference>
<evidence type="ECO:0000313" key="7">
    <source>
        <dbReference type="Proteomes" id="UP001179858"/>
    </source>
</evidence>
<accession>A0AAF0GRZ6</accession>
<dbReference type="InterPro" id="IPR008000">
    <property type="entry name" value="Rham/fucose_mutarotase"/>
</dbReference>
<keyword evidence="2 6" id="KW-0413">Isomerase</keyword>
<sequence>MKRIAQIMYLKPDQAAEYEKRHAQLWPEMQQALNQYGARNYSIFLEHATGHLFAYLEVKDEAQYQKIADTDICRKWWHYMAQLMKTNTDESPVAVDLQEVFHLEEEHHE</sequence>
<name>A0AAF0GRZ6_LATSK</name>
<dbReference type="RefSeq" id="WP_280103253.1">
    <property type="nucleotide sequence ID" value="NZ_CP122959.1"/>
</dbReference>
<dbReference type="InterPro" id="IPR011008">
    <property type="entry name" value="Dimeric_a/b-barrel"/>
</dbReference>
<keyword evidence="4" id="KW-0684">Rhamnose metabolism</keyword>
<evidence type="ECO:0000256" key="5">
    <source>
        <dbReference type="NCBIfam" id="TIGR02625"/>
    </source>
</evidence>
<dbReference type="GO" id="GO:0005737">
    <property type="term" value="C:cytoplasm"/>
    <property type="evidence" value="ECO:0007669"/>
    <property type="project" value="InterPro"/>
</dbReference>
<organism evidence="6 7">
    <name type="scientific">Latilactobacillus sakei</name>
    <name type="common">Lactobacillus sakei</name>
    <dbReference type="NCBI Taxonomy" id="1599"/>
    <lineage>
        <taxon>Bacteria</taxon>
        <taxon>Bacillati</taxon>
        <taxon>Bacillota</taxon>
        <taxon>Bacilli</taxon>
        <taxon>Lactobacillales</taxon>
        <taxon>Lactobacillaceae</taxon>
        <taxon>Latilactobacillus</taxon>
    </lineage>
</organism>
<dbReference type="GO" id="GO:0062192">
    <property type="term" value="F:L-rhamnose mutarotase activity"/>
    <property type="evidence" value="ECO:0007669"/>
    <property type="project" value="UniProtKB-UniRule"/>
</dbReference>
<keyword evidence="1" id="KW-0963">Cytoplasm</keyword>
<protein>
    <recommendedName>
        <fullName evidence="5">L-rhamnose mutarotase</fullName>
        <ecNumber evidence="5">5.1.3.32</ecNumber>
    </recommendedName>
</protein>
<dbReference type="Gene3D" id="3.30.70.100">
    <property type="match status" value="1"/>
</dbReference>
<dbReference type="EMBL" id="CP122959">
    <property type="protein sequence ID" value="WGI19956.1"/>
    <property type="molecule type" value="Genomic_DNA"/>
</dbReference>
<dbReference type="HAMAP" id="MF_01663">
    <property type="entry name" value="L_rham_rotase"/>
    <property type="match status" value="1"/>
</dbReference>
<dbReference type="InterPro" id="IPR013448">
    <property type="entry name" value="L-rhamnose_mutarotase"/>
</dbReference>
<dbReference type="PANTHER" id="PTHR34389:SF2">
    <property type="entry name" value="L-RHAMNOSE MUTAROTASE"/>
    <property type="match status" value="1"/>
</dbReference>
<dbReference type="Proteomes" id="UP001179858">
    <property type="component" value="Chromosome"/>
</dbReference>
<keyword evidence="3" id="KW-0119">Carbohydrate metabolism</keyword>
<proteinExistence type="inferred from homology"/>